<dbReference type="RefSeq" id="WP_023789631.1">
    <property type="nucleotide sequence ID" value="NC_022998.1"/>
</dbReference>
<evidence type="ECO:0000313" key="2">
    <source>
        <dbReference type="EMBL" id="AHB36492.1"/>
    </source>
</evidence>
<sequence>MNETIKNIKKNIKKVLIISIISFILFSIIASVLIFIRPRWWRLEIIFACLFVILSVLCLFSIVGGTTFLLVNRKTFDINMIKARKALNIGIFYFKSSGKIETALDK</sequence>
<keyword evidence="3" id="KW-1185">Reference proteome</keyword>
<feature type="transmembrane region" description="Helical" evidence="1">
    <location>
        <begin position="43"/>
        <end position="71"/>
    </location>
</feature>
<evidence type="ECO:0008006" key="4">
    <source>
        <dbReference type="Google" id="ProtNLM"/>
    </source>
</evidence>
<keyword evidence="1" id="KW-1133">Transmembrane helix</keyword>
<dbReference type="Proteomes" id="UP000018550">
    <property type="component" value="Chromosome"/>
</dbReference>
<reference evidence="2 3" key="1">
    <citation type="journal article" date="2014" name="Genome Announc.">
        <title>Complete Genome Sequence of Spiroplasma apis B31T (ATCC 33834), a Bacterium Associated with May Disease of Honeybees (Apis mellifera).</title>
        <authorList>
            <person name="Ku C."/>
            <person name="Lo W.S."/>
            <person name="Chen L.L."/>
            <person name="Kuo C.H."/>
        </authorList>
    </citation>
    <scope>NUCLEOTIDE SEQUENCE [LARGE SCALE GENOMIC DNA]</scope>
    <source>
        <strain evidence="2">B31</strain>
    </source>
</reference>
<organism evidence="2 3">
    <name type="scientific">Spiroplasma apis B31</name>
    <dbReference type="NCBI Taxonomy" id="1276258"/>
    <lineage>
        <taxon>Bacteria</taxon>
        <taxon>Bacillati</taxon>
        <taxon>Mycoplasmatota</taxon>
        <taxon>Mollicutes</taxon>
        <taxon>Entomoplasmatales</taxon>
        <taxon>Spiroplasmataceae</taxon>
        <taxon>Spiroplasma</taxon>
    </lineage>
</organism>
<dbReference type="AlphaFoldDB" id="V5RIK5"/>
<feature type="transmembrane region" description="Helical" evidence="1">
    <location>
        <begin position="15"/>
        <end position="37"/>
    </location>
</feature>
<evidence type="ECO:0000313" key="3">
    <source>
        <dbReference type="Proteomes" id="UP000018550"/>
    </source>
</evidence>
<name>V5RIK5_SPIAP</name>
<dbReference type="PATRIC" id="fig|1276258.3.peg.660"/>
<keyword evidence="1" id="KW-0472">Membrane</keyword>
<dbReference type="KEGG" id="sapi:SAPIS_v1c06470"/>
<dbReference type="HOGENOM" id="CLU_2221559_0_0_14"/>
<proteinExistence type="predicted"/>
<gene>
    <name evidence="2" type="ORF">SAPIS_v1c06470</name>
</gene>
<evidence type="ECO:0000256" key="1">
    <source>
        <dbReference type="SAM" id="Phobius"/>
    </source>
</evidence>
<dbReference type="EMBL" id="CP006682">
    <property type="protein sequence ID" value="AHB36492.1"/>
    <property type="molecule type" value="Genomic_DNA"/>
</dbReference>
<dbReference type="STRING" id="1276258.SAPIS_v1c06470"/>
<protein>
    <recommendedName>
        <fullName evidence="4">Transmembrane protein</fullName>
    </recommendedName>
</protein>
<accession>V5RIK5</accession>
<dbReference type="OrthoDB" id="390341at2"/>
<keyword evidence="1" id="KW-0812">Transmembrane</keyword>